<organism evidence="3 4">
    <name type="scientific">Apiotrichum porosum</name>
    <dbReference type="NCBI Taxonomy" id="105984"/>
    <lineage>
        <taxon>Eukaryota</taxon>
        <taxon>Fungi</taxon>
        <taxon>Dikarya</taxon>
        <taxon>Basidiomycota</taxon>
        <taxon>Agaricomycotina</taxon>
        <taxon>Tremellomycetes</taxon>
        <taxon>Trichosporonales</taxon>
        <taxon>Trichosporonaceae</taxon>
        <taxon>Apiotrichum</taxon>
    </lineage>
</organism>
<proteinExistence type="predicted"/>
<feature type="chain" id="PRO_5019043643" description="Protein CPL1-like domain-containing protein" evidence="1">
    <location>
        <begin position="17"/>
        <end position="262"/>
    </location>
</feature>
<protein>
    <recommendedName>
        <fullName evidence="2">Protein CPL1-like domain-containing protein</fullName>
    </recommendedName>
</protein>
<dbReference type="PANTHER" id="PTHR35192">
    <property type="entry name" value="PROTEIN, PUTATIVE-RELATED"/>
    <property type="match status" value="1"/>
</dbReference>
<evidence type="ECO:0000313" key="4">
    <source>
        <dbReference type="Proteomes" id="UP000279236"/>
    </source>
</evidence>
<keyword evidence="1" id="KW-0732">Signal</keyword>
<comment type="caution">
    <text evidence="3">The sequence shown here is derived from an EMBL/GenBank/DDBJ whole genome shotgun (WGS) entry which is preliminary data.</text>
</comment>
<reference evidence="3 4" key="1">
    <citation type="submission" date="2018-11" db="EMBL/GenBank/DDBJ databases">
        <title>Genome sequence of Apiotrichum porosum DSM 27194.</title>
        <authorList>
            <person name="Aliyu H."/>
            <person name="Gorte O."/>
            <person name="Ochsenreither K."/>
        </authorList>
    </citation>
    <scope>NUCLEOTIDE SEQUENCE [LARGE SCALE GENOMIC DNA]</scope>
    <source>
        <strain evidence="3 4">DSM 27194</strain>
    </source>
</reference>
<gene>
    <name evidence="3" type="ORF">EHS24_000772</name>
</gene>
<dbReference type="RefSeq" id="XP_028480448.1">
    <property type="nucleotide sequence ID" value="XM_028616591.1"/>
</dbReference>
<accession>A0A427YAQ9</accession>
<evidence type="ECO:0000256" key="1">
    <source>
        <dbReference type="SAM" id="SignalP"/>
    </source>
</evidence>
<dbReference type="Proteomes" id="UP000279236">
    <property type="component" value="Unassembled WGS sequence"/>
</dbReference>
<evidence type="ECO:0000259" key="2">
    <source>
        <dbReference type="Pfam" id="PF21671"/>
    </source>
</evidence>
<dbReference type="STRING" id="105984.A0A427YAQ9"/>
<keyword evidence="4" id="KW-1185">Reference proteome</keyword>
<feature type="domain" description="Protein CPL1-like" evidence="2">
    <location>
        <begin position="206"/>
        <end position="259"/>
    </location>
</feature>
<dbReference type="EMBL" id="RSCE01000001">
    <property type="protein sequence ID" value="RSH88240.1"/>
    <property type="molecule type" value="Genomic_DNA"/>
</dbReference>
<dbReference type="AlphaFoldDB" id="A0A427YAQ9"/>
<dbReference type="InterPro" id="IPR048661">
    <property type="entry name" value="CPL1-like"/>
</dbReference>
<feature type="signal peptide" evidence="1">
    <location>
        <begin position="1"/>
        <end position="16"/>
    </location>
</feature>
<evidence type="ECO:0000313" key="3">
    <source>
        <dbReference type="EMBL" id="RSH88240.1"/>
    </source>
</evidence>
<name>A0A427YAQ9_9TREE</name>
<dbReference type="GeneID" id="39585315"/>
<dbReference type="InterPro" id="IPR038955">
    <property type="entry name" value="PriA/CPL1_fungi"/>
</dbReference>
<sequence length="262" mass="27243">MLAAATALLALPIVAAAGGYNPLRARADPASGCTCAGQTAPSSSDALFYPYTSNGLGWCFENGVMMPAWQAQVLAALDSGVASTYLNTPVALQVCTDNGITGDNAACAAYLINEFTIAILSSDLSSTTLLTICEYPIDPDWYTLVDCQCTVSCNPGFDRCGDSCFDPTSYECVSGVVSESVQITRRRRWFMCAPGLDPCSTGAPGWECLDTSSDIEACGGCPGTPEAVDCTELPGASAVTCRGGQCVVEGCSRGHNLVDNDK</sequence>
<dbReference type="OrthoDB" id="439917at2759"/>
<dbReference type="Pfam" id="PF21671">
    <property type="entry name" value="CPL1-like"/>
    <property type="match status" value="1"/>
</dbReference>
<dbReference type="PANTHER" id="PTHR35192:SF2">
    <property type="entry name" value="APPLE DOMAIN-CONTAINING PROTEIN"/>
    <property type="match status" value="1"/>
</dbReference>